<keyword evidence="4" id="KW-1003">Cell membrane</keyword>
<name>A0A1U7NQX4_9FIRM</name>
<keyword evidence="11 15" id="KW-1133">Transmembrane helix</keyword>
<keyword evidence="9" id="KW-0418">Kinase</keyword>
<evidence type="ECO:0000256" key="7">
    <source>
        <dbReference type="ARBA" id="ARBA00022692"/>
    </source>
</evidence>
<dbReference type="InterPro" id="IPR036097">
    <property type="entry name" value="HisK_dim/P_sf"/>
</dbReference>
<dbReference type="OrthoDB" id="9792991at2"/>
<keyword evidence="7 15" id="KW-0812">Transmembrane</keyword>
<evidence type="ECO:0000256" key="3">
    <source>
        <dbReference type="ARBA" id="ARBA00012438"/>
    </source>
</evidence>
<dbReference type="InterPro" id="IPR003594">
    <property type="entry name" value="HATPase_dom"/>
</dbReference>
<feature type="domain" description="Histidine kinase" evidence="16">
    <location>
        <begin position="448"/>
        <end position="645"/>
    </location>
</feature>
<dbReference type="SUPFAM" id="SSF47384">
    <property type="entry name" value="Homodimeric domain of signal transducing histidine kinase"/>
    <property type="match status" value="1"/>
</dbReference>
<dbReference type="GO" id="GO:0005524">
    <property type="term" value="F:ATP binding"/>
    <property type="evidence" value="ECO:0007669"/>
    <property type="project" value="UniProtKB-KW"/>
</dbReference>
<dbReference type="Proteomes" id="UP000186705">
    <property type="component" value="Unassembled WGS sequence"/>
</dbReference>
<organism evidence="17 18">
    <name type="scientific">Dubosiella newyorkensis</name>
    <dbReference type="NCBI Taxonomy" id="1862672"/>
    <lineage>
        <taxon>Bacteria</taxon>
        <taxon>Bacillati</taxon>
        <taxon>Bacillota</taxon>
        <taxon>Erysipelotrichia</taxon>
        <taxon>Erysipelotrichales</taxon>
        <taxon>Erysipelotrichaceae</taxon>
        <taxon>Dubosiella</taxon>
    </lineage>
</organism>
<keyword evidence="10" id="KW-0067">ATP-binding</keyword>
<evidence type="ECO:0000256" key="11">
    <source>
        <dbReference type="ARBA" id="ARBA00022989"/>
    </source>
</evidence>
<proteinExistence type="predicted"/>
<dbReference type="Pfam" id="PF02518">
    <property type="entry name" value="HATPase_c"/>
    <property type="match status" value="1"/>
</dbReference>
<evidence type="ECO:0000256" key="15">
    <source>
        <dbReference type="SAM" id="Phobius"/>
    </source>
</evidence>
<evidence type="ECO:0000256" key="5">
    <source>
        <dbReference type="ARBA" id="ARBA00022553"/>
    </source>
</evidence>
<dbReference type="InterPro" id="IPR050398">
    <property type="entry name" value="HssS/ArlS-like"/>
</dbReference>
<reference evidence="17 18" key="1">
    <citation type="submission" date="2016-11" db="EMBL/GenBank/DDBJ databases">
        <title>Description of two novel members of the family Erysipelotrichaceae: Ileibacterium lipovorans gen. nov., sp. nov. and Dubosiella newyorkensis, gen. nov., sp. nov.</title>
        <authorList>
            <person name="Cox L.M."/>
            <person name="Sohn J."/>
            <person name="Tyrrell K.L."/>
            <person name="Citron D.M."/>
            <person name="Lawson P.A."/>
            <person name="Patel N.B."/>
            <person name="Iizumi T."/>
            <person name="Perez-Perez G.I."/>
            <person name="Goldstein E.J."/>
            <person name="Blaser M.J."/>
        </authorList>
    </citation>
    <scope>NUCLEOTIDE SEQUENCE [LARGE SCALE GENOMIC DNA]</scope>
    <source>
        <strain evidence="17 18">NYU-BL-A4</strain>
    </source>
</reference>
<evidence type="ECO:0000259" key="16">
    <source>
        <dbReference type="PROSITE" id="PS50109"/>
    </source>
</evidence>
<dbReference type="EC" id="2.7.13.3" evidence="3"/>
<dbReference type="Pfam" id="PF00512">
    <property type="entry name" value="HisKA"/>
    <property type="match status" value="1"/>
</dbReference>
<dbReference type="PANTHER" id="PTHR45528:SF1">
    <property type="entry name" value="SENSOR HISTIDINE KINASE CPXA"/>
    <property type="match status" value="1"/>
</dbReference>
<dbReference type="AlphaFoldDB" id="A0A1U7NQX4"/>
<evidence type="ECO:0000256" key="2">
    <source>
        <dbReference type="ARBA" id="ARBA00004651"/>
    </source>
</evidence>
<keyword evidence="13 15" id="KW-0472">Membrane</keyword>
<keyword evidence="8" id="KW-0547">Nucleotide-binding</keyword>
<keyword evidence="6" id="KW-0808">Transferase</keyword>
<comment type="caution">
    <text evidence="17">The sequence shown here is derived from an EMBL/GenBank/DDBJ whole genome shotgun (WGS) entry which is preliminary data.</text>
</comment>
<dbReference type="InterPro" id="IPR005467">
    <property type="entry name" value="His_kinase_dom"/>
</dbReference>
<dbReference type="CDD" id="cd00082">
    <property type="entry name" value="HisKA"/>
    <property type="match status" value="1"/>
</dbReference>
<evidence type="ECO:0000256" key="14">
    <source>
        <dbReference type="SAM" id="Coils"/>
    </source>
</evidence>
<comment type="catalytic activity">
    <reaction evidence="1">
        <text>ATP + protein L-histidine = ADP + protein N-phospho-L-histidine.</text>
        <dbReference type="EC" id="2.7.13.3"/>
    </reaction>
</comment>
<dbReference type="SUPFAM" id="SSF55874">
    <property type="entry name" value="ATPase domain of HSP90 chaperone/DNA topoisomerase II/histidine kinase"/>
    <property type="match status" value="1"/>
</dbReference>
<evidence type="ECO:0000256" key="13">
    <source>
        <dbReference type="ARBA" id="ARBA00023136"/>
    </source>
</evidence>
<evidence type="ECO:0000313" key="17">
    <source>
        <dbReference type="EMBL" id="OLU48010.1"/>
    </source>
</evidence>
<dbReference type="InterPro" id="IPR036890">
    <property type="entry name" value="HATPase_C_sf"/>
</dbReference>
<evidence type="ECO:0000256" key="10">
    <source>
        <dbReference type="ARBA" id="ARBA00022840"/>
    </source>
</evidence>
<accession>A0A1U7NQX4</accession>
<dbReference type="PANTHER" id="PTHR45528">
    <property type="entry name" value="SENSOR HISTIDINE KINASE CPXA"/>
    <property type="match status" value="1"/>
</dbReference>
<dbReference type="Gene3D" id="1.10.287.130">
    <property type="match status" value="1"/>
</dbReference>
<dbReference type="GeneID" id="78274364"/>
<dbReference type="SMART" id="SM00388">
    <property type="entry name" value="HisKA"/>
    <property type="match status" value="1"/>
</dbReference>
<feature type="transmembrane region" description="Helical" evidence="15">
    <location>
        <begin position="189"/>
        <end position="211"/>
    </location>
</feature>
<gene>
    <name evidence="17" type="ORF">BO225_00125</name>
</gene>
<feature type="transmembrane region" description="Helical" evidence="15">
    <location>
        <begin position="342"/>
        <end position="375"/>
    </location>
</feature>
<evidence type="ECO:0000256" key="8">
    <source>
        <dbReference type="ARBA" id="ARBA00022741"/>
    </source>
</evidence>
<dbReference type="PROSITE" id="PS50109">
    <property type="entry name" value="HIS_KIN"/>
    <property type="match status" value="1"/>
</dbReference>
<dbReference type="InterPro" id="IPR003661">
    <property type="entry name" value="HisK_dim/P_dom"/>
</dbReference>
<dbReference type="STRING" id="1862672.BO225_00125"/>
<dbReference type="Gene3D" id="3.30.565.10">
    <property type="entry name" value="Histidine kinase-like ATPase, C-terminal domain"/>
    <property type="match status" value="1"/>
</dbReference>
<dbReference type="FunFam" id="1.10.287.130:FF:000001">
    <property type="entry name" value="Two-component sensor histidine kinase"/>
    <property type="match status" value="1"/>
</dbReference>
<keyword evidence="12" id="KW-0902">Two-component regulatory system</keyword>
<evidence type="ECO:0000256" key="6">
    <source>
        <dbReference type="ARBA" id="ARBA00022679"/>
    </source>
</evidence>
<evidence type="ECO:0000256" key="12">
    <source>
        <dbReference type="ARBA" id="ARBA00023012"/>
    </source>
</evidence>
<evidence type="ECO:0000313" key="18">
    <source>
        <dbReference type="Proteomes" id="UP000186705"/>
    </source>
</evidence>
<dbReference type="EMBL" id="MPKA01000010">
    <property type="protein sequence ID" value="OLU48010.1"/>
    <property type="molecule type" value="Genomic_DNA"/>
</dbReference>
<feature type="transmembrane region" description="Helical" evidence="15">
    <location>
        <begin position="232"/>
        <end position="253"/>
    </location>
</feature>
<evidence type="ECO:0000256" key="9">
    <source>
        <dbReference type="ARBA" id="ARBA00022777"/>
    </source>
</evidence>
<evidence type="ECO:0000256" key="4">
    <source>
        <dbReference type="ARBA" id="ARBA00022475"/>
    </source>
</evidence>
<evidence type="ECO:0000256" key="1">
    <source>
        <dbReference type="ARBA" id="ARBA00000085"/>
    </source>
</evidence>
<keyword evidence="14" id="KW-0175">Coiled coil</keyword>
<dbReference type="RefSeq" id="WP_076340284.1">
    <property type="nucleotide sequence ID" value="NZ_CAPDDE010000051.1"/>
</dbReference>
<sequence length="662" mass="77041">MQKKRIFFLVVTLFTLVCSAFSVYGLMNAQSIEPTYDEQAKDELQNSFELFSYYVAEQLDPNYKPISFKDPVDAEEAKRIEDFVQNRIYATYTTMNQDSNFYYEAEYKGKTITSAENFSSKHWTLFENNEDPRIQNALYSEIAWNFGTETAKNIQIHEPKNVKVAFYVHDPVIRNGKYIAHLSNIDALILPQMIFGFFLPLALAVLIVLIFKNKVECETVFFKDFIKWKFEPAFLFSTIGYLLLCMGIFSLSLACMNREFYMTFETIKGIVPISYILYFCLWMLLYWMYWLDLVYIKRMFAEGFLRFVKKDTLLFTFIRWVHKKVKELMEYSLFEGNSATKLVLLFGLFVLVTIFFNIPVLGWFLMMACLIYGLIQGKKYYNRLHKQYDITLEATKKLAEGRFDEVLPYPVGPFQSIYNSLLQVKTGFEKALQEGIQSQNMKTELISNVSHDLKTPLTGIKTYVELVESTDDPKKIKEYAKKIEGYTNRLDRLVVDLFDVSKANSGNIELEKQMIDITSLIEQVNAEHIDALQKKNISIVLKHPDHPVFLDLDPNKTMRIFENLTNNIAKYSHDHTRVFMDIEDQGDLVKITYRNTSSLPLDFNPDEIVERFVRGDKSRHEIGSGLGLAIVKSFTEVQNGTFKIEIDGDLFKAIVTFKKENE</sequence>
<keyword evidence="5" id="KW-0597">Phosphoprotein</keyword>
<dbReference type="GO" id="GO:0005886">
    <property type="term" value="C:plasma membrane"/>
    <property type="evidence" value="ECO:0007669"/>
    <property type="project" value="UniProtKB-SubCell"/>
</dbReference>
<keyword evidence="18" id="KW-1185">Reference proteome</keyword>
<dbReference type="SMART" id="SM00387">
    <property type="entry name" value="HATPase_c"/>
    <property type="match status" value="1"/>
</dbReference>
<feature type="coiled-coil region" evidence="14">
    <location>
        <begin position="476"/>
        <end position="527"/>
    </location>
</feature>
<dbReference type="GO" id="GO:0000155">
    <property type="term" value="F:phosphorelay sensor kinase activity"/>
    <property type="evidence" value="ECO:0007669"/>
    <property type="project" value="InterPro"/>
</dbReference>
<feature type="transmembrane region" description="Helical" evidence="15">
    <location>
        <begin position="273"/>
        <end position="291"/>
    </location>
</feature>
<comment type="subcellular location">
    <subcellularLocation>
        <location evidence="2">Cell membrane</location>
        <topology evidence="2">Multi-pass membrane protein</topology>
    </subcellularLocation>
</comment>
<protein>
    <recommendedName>
        <fullName evidence="3">histidine kinase</fullName>
        <ecNumber evidence="3">2.7.13.3</ecNumber>
    </recommendedName>
</protein>